<gene>
    <name evidence="8" type="ORF">SAMN04488513_11147</name>
</gene>
<dbReference type="SUPFAM" id="SSF49299">
    <property type="entry name" value="PKD domain"/>
    <property type="match status" value="1"/>
</dbReference>
<sequence length="1007" mass="113479">MTSSTPKMHHQCNYKRLTLKSIFFLLTALLITSCEPKEQEILVFSKTAGFRHKSIEAGVSALKKLGSENGYKVTATEDSDYFVEDSLRNYAAVVFLNTTRDILNDVEQADFERYIQAGGGFVGVHAATDTEYDWPWYNKLVGAVFDGHPKIQEAHLHIEDKNHSSTQALPDSVWVKSDEWYNFKNINPDINVVLSVDEKSYKGGTNGDDHPISWYHEYDGGRAFYTELGHTDETYKNPKFLTHLLGGIKYAIGDGKLDYSRAKTQRVPPEDRFEKKILDFNLNEPMELDELPGEGILFVERRGAVKLYDFETEQTSTLAQLEVFYINEDGLLGLAVDPDYLKNNWIYLFYSAPTEKAAQRISRFTLKDKKLDLNSEKIILEIPTDRQCCHSGGGLEFGPNGNLYIGLGDNTNPFASSGFAPIDEREGRRAWDAQKSASNTNDLRGKILRIKPEDDGTYSIPEGNLFPKGTPKTRPEIYVMGNRNPFRFSIDTKTGYLYWGDVGPDAGKADPNRGPSGMGEFDQARHAGFWGWPYTRGYNEPYNDYDFATKTSGPKFDPENLINDSPNNTGLKKLPPAQPSMIPMTYYRSEEFPWMGAGGINPMAGPVYHASDYPNAKNPFPEYFENKLFLYEWMRDWIYVITLDENQDYVKADAFMPNTEFSHPMDMIFGSDGKMYLLEYGQKWNSQNLDARLSSISYLPGNRKPIARLTHDKAVGAAPLTVQFSAEGSLDYDKDVLSYEWYFDSDTVQSTEKAPQFVFEKEGSFDVRLKVTDTEGNTATTNTKILVGNDAPVLSIEIENNDSIYWEGKKIDYRITVTDKQDGSTADGSINRDEVKVTFDYIPEGKDIVKATIGHQRNIVPEGKKAIDGTDCKACHAIKEKVNGPSYTEIAKKYNKEDTGYLVAKIIKGGGGVWGENAMSAHPQLSVGEVTQMVEYILSLKPSEEKAQNYLPLEGSLTFDKHLPTEGKGTYILMASYRDKGNPQQPESELTANEQFVFKPKEAKKDE</sequence>
<evidence type="ECO:0000259" key="6">
    <source>
        <dbReference type="PROSITE" id="PS50093"/>
    </source>
</evidence>
<dbReference type="EMBL" id="FQYU01000011">
    <property type="protein sequence ID" value="SHJ88153.1"/>
    <property type="molecule type" value="Genomic_DNA"/>
</dbReference>
<dbReference type="GO" id="GO:0020037">
    <property type="term" value="F:heme binding"/>
    <property type="evidence" value="ECO:0007669"/>
    <property type="project" value="InterPro"/>
</dbReference>
<reference evidence="9" key="1">
    <citation type="submission" date="2016-11" db="EMBL/GenBank/DDBJ databases">
        <authorList>
            <person name="Varghese N."/>
            <person name="Submissions S."/>
        </authorList>
    </citation>
    <scope>NUCLEOTIDE SEQUENCE [LARGE SCALE GENOMIC DNA]</scope>
    <source>
        <strain evidence="9">DSM 19858</strain>
    </source>
</reference>
<dbReference type="Pfam" id="PF00034">
    <property type="entry name" value="Cytochrom_C"/>
    <property type="match status" value="1"/>
</dbReference>
<dbReference type="Pfam" id="PF06283">
    <property type="entry name" value="ThuA"/>
    <property type="match status" value="1"/>
</dbReference>
<dbReference type="SMART" id="SM00089">
    <property type="entry name" value="PKD"/>
    <property type="match status" value="1"/>
</dbReference>
<evidence type="ECO:0000256" key="4">
    <source>
        <dbReference type="PROSITE-ProRule" id="PRU00433"/>
    </source>
</evidence>
<dbReference type="Gene3D" id="2.60.40.10">
    <property type="entry name" value="Immunoglobulins"/>
    <property type="match status" value="1"/>
</dbReference>
<feature type="compositionally biased region" description="Polar residues" evidence="5">
    <location>
        <begin position="982"/>
        <end position="994"/>
    </location>
</feature>
<dbReference type="InterPro" id="IPR011041">
    <property type="entry name" value="Quinoprot_gluc/sorb_DH_b-prop"/>
</dbReference>
<name>A0A1M6MXU3_9FLAO</name>
<dbReference type="SUPFAM" id="SSF46626">
    <property type="entry name" value="Cytochrome c"/>
    <property type="match status" value="1"/>
</dbReference>
<dbReference type="PANTHER" id="PTHR40469:SF2">
    <property type="entry name" value="GALACTOSE-BINDING DOMAIN-LIKE SUPERFAMILY PROTEIN"/>
    <property type="match status" value="1"/>
</dbReference>
<dbReference type="InterPro" id="IPR022409">
    <property type="entry name" value="PKD/Chitinase_dom"/>
</dbReference>
<dbReference type="PANTHER" id="PTHR40469">
    <property type="entry name" value="SECRETED GLYCOSYL HYDROLASE"/>
    <property type="match status" value="1"/>
</dbReference>
<dbReference type="Pfam" id="PF18911">
    <property type="entry name" value="PKD_4"/>
    <property type="match status" value="1"/>
</dbReference>
<dbReference type="InterPro" id="IPR029062">
    <property type="entry name" value="Class_I_gatase-like"/>
</dbReference>
<dbReference type="Pfam" id="PF07995">
    <property type="entry name" value="GSDH"/>
    <property type="match status" value="1"/>
</dbReference>
<dbReference type="STRING" id="192903.SAMN04488513_11147"/>
<keyword evidence="3 4" id="KW-0408">Iron</keyword>
<accession>A0A1M6MXU3</accession>
<feature type="region of interest" description="Disordered" evidence="5">
    <location>
        <begin position="979"/>
        <end position="1007"/>
    </location>
</feature>
<proteinExistence type="predicted"/>
<dbReference type="RefSeq" id="WP_072995337.1">
    <property type="nucleotide sequence ID" value="NZ_FQYU01000011.1"/>
</dbReference>
<dbReference type="CDD" id="cd00146">
    <property type="entry name" value="PKD"/>
    <property type="match status" value="1"/>
</dbReference>
<dbReference type="InterPro" id="IPR009056">
    <property type="entry name" value="Cyt_c-like_dom"/>
</dbReference>
<dbReference type="GO" id="GO:0046872">
    <property type="term" value="F:metal ion binding"/>
    <property type="evidence" value="ECO:0007669"/>
    <property type="project" value="UniProtKB-KW"/>
</dbReference>
<evidence type="ECO:0000313" key="9">
    <source>
        <dbReference type="Proteomes" id="UP000184543"/>
    </source>
</evidence>
<evidence type="ECO:0000256" key="1">
    <source>
        <dbReference type="ARBA" id="ARBA00022617"/>
    </source>
</evidence>
<dbReference type="Gene3D" id="3.40.50.880">
    <property type="match status" value="1"/>
</dbReference>
<dbReference type="Gene3D" id="2.120.10.30">
    <property type="entry name" value="TolB, C-terminal domain"/>
    <property type="match status" value="1"/>
</dbReference>
<evidence type="ECO:0000313" key="8">
    <source>
        <dbReference type="EMBL" id="SHJ88153.1"/>
    </source>
</evidence>
<keyword evidence="1 4" id="KW-0349">Heme</keyword>
<dbReference type="SUPFAM" id="SSF50952">
    <property type="entry name" value="Soluble quinoprotein glucose dehydrogenase"/>
    <property type="match status" value="1"/>
</dbReference>
<organism evidence="8 9">
    <name type="scientific">Pseudozobellia thermophila</name>
    <dbReference type="NCBI Taxonomy" id="192903"/>
    <lineage>
        <taxon>Bacteria</taxon>
        <taxon>Pseudomonadati</taxon>
        <taxon>Bacteroidota</taxon>
        <taxon>Flavobacteriia</taxon>
        <taxon>Flavobacteriales</taxon>
        <taxon>Flavobacteriaceae</taxon>
        <taxon>Pseudozobellia</taxon>
    </lineage>
</organism>
<dbReference type="InterPro" id="IPR035986">
    <property type="entry name" value="PKD_dom_sf"/>
</dbReference>
<dbReference type="InterPro" id="IPR011042">
    <property type="entry name" value="6-blade_b-propeller_TolB-like"/>
</dbReference>
<dbReference type="InterPro" id="IPR029010">
    <property type="entry name" value="ThuA-like"/>
</dbReference>
<dbReference type="InterPro" id="IPR012938">
    <property type="entry name" value="Glc/Sorbosone_DH"/>
</dbReference>
<dbReference type="InterPro" id="IPR013783">
    <property type="entry name" value="Ig-like_fold"/>
</dbReference>
<evidence type="ECO:0000256" key="3">
    <source>
        <dbReference type="ARBA" id="ARBA00023004"/>
    </source>
</evidence>
<dbReference type="GO" id="GO:0009055">
    <property type="term" value="F:electron transfer activity"/>
    <property type="evidence" value="ECO:0007669"/>
    <property type="project" value="InterPro"/>
</dbReference>
<evidence type="ECO:0000256" key="5">
    <source>
        <dbReference type="SAM" id="MobiDB-lite"/>
    </source>
</evidence>
<keyword evidence="9" id="KW-1185">Reference proteome</keyword>
<keyword evidence="2 4" id="KW-0479">Metal-binding</keyword>
<dbReference type="AlphaFoldDB" id="A0A1M6MXU3"/>
<dbReference type="InterPro" id="IPR000601">
    <property type="entry name" value="PKD_dom"/>
</dbReference>
<dbReference type="SUPFAM" id="SSF52317">
    <property type="entry name" value="Class I glutamine amidotransferase-like"/>
    <property type="match status" value="1"/>
</dbReference>
<dbReference type="PROSITE" id="PS50093">
    <property type="entry name" value="PKD"/>
    <property type="match status" value="1"/>
</dbReference>
<dbReference type="OrthoDB" id="9816308at2"/>
<feature type="domain" description="Cytochrome c" evidence="7">
    <location>
        <begin position="858"/>
        <end position="941"/>
    </location>
</feature>
<evidence type="ECO:0000256" key="2">
    <source>
        <dbReference type="ARBA" id="ARBA00022723"/>
    </source>
</evidence>
<dbReference type="PROSITE" id="PS51007">
    <property type="entry name" value="CYTC"/>
    <property type="match status" value="1"/>
</dbReference>
<dbReference type="Proteomes" id="UP000184543">
    <property type="component" value="Unassembled WGS sequence"/>
</dbReference>
<dbReference type="InterPro" id="IPR036909">
    <property type="entry name" value="Cyt_c-like_dom_sf"/>
</dbReference>
<evidence type="ECO:0000259" key="7">
    <source>
        <dbReference type="PROSITE" id="PS51007"/>
    </source>
</evidence>
<feature type="domain" description="PKD" evidence="6">
    <location>
        <begin position="705"/>
        <end position="787"/>
    </location>
</feature>
<dbReference type="PROSITE" id="PS51257">
    <property type="entry name" value="PROKAR_LIPOPROTEIN"/>
    <property type="match status" value="1"/>
</dbReference>
<dbReference type="Gene3D" id="1.10.760.10">
    <property type="entry name" value="Cytochrome c-like domain"/>
    <property type="match status" value="1"/>
</dbReference>
<protein>
    <submittedName>
        <fullName evidence="8">Cytochrome c</fullName>
    </submittedName>
</protein>